<feature type="non-terminal residue" evidence="7">
    <location>
        <position position="1"/>
    </location>
</feature>
<sequence length="1649" mass="179153">KGGAHPCIVCKTQLDQFLQSRPLPRSHAPQYGLREDEVTPGARVCNTCRCKSVRSRYTQCPLRTCPNTKGRVKRLRPLPGKWTELPAEIKDPIISEFQIPAQVSKCCSACFNRISRRLAPHLQDSGSAQGEDGDHSNTQQLRWTEEETEAAKRAIREHGTNWAKVAEKVGSNKTQHQCKNFYFNYRKKLGLDNLVQEYNKNHLGEERKPTVTDEEESGSSTSSCDEMTPGGIPRDNSDTDSAASPGTREQTEEKVNAGGIVIDEKHGERDLTNNGSTNSNGPGSVGNLRTLESSDGRTQAQQGQTSQSNASVKEDYDSSATETADEAGAEGDSRQSPKNISGNISYPPPSASNNTVTVTQSQPSHQGEVNGPSSPINVRSVKELMLGVIEMQIKKNPCGQLSSGVNVVTSEGAPTISSILKTDHRTDMMRPSSDITFVREYRPDSKQQQQQQALRVQLPQETSIAALSVVNSHHHSSSASGGSSLQQTHGGSGAAIIQHVPQMQATITPCSTTANDMPREGLVVVQVQQVQRETRGERNERNETSEPEGITLDLSIKKPRECSPSPMASVVRDSSPMGPRGDSPLFPLVPPHRDSPSLTPHTSIHTIPPPPAHKSMSSHHPPPHSVTVYRTDGGYYPHQVVVSTEQLRSVTNSPSLFVSAVLPHSERGSGPPVCAAPTSHLVMNQQPPSSRSGPQSTNTKLTKVPSLPPKLSPKLPPVGTKTGSITHGTPVSSSASLMVGGPSLHQLQQQQPRYEGLLRQMTPPQQQGKEGSTLTGSITQGTPVHHTPHHLTPDKRTDRSGLPIVAQGYEFYNKRLSPAAVAQNAANNSSGPAVGSGQSGYSPYPRDATAPQTTSAGGFTSPYPHQSTRPSASYVIEQQRHIIMSDYITSQKMPAPRRGSSGSNPPPSEKSQQDSPSPRGISSSPHYYPPGSAPAVYLAADARLSRSSTGNTGGMEQSQTPPHHTPPPPVRQGVIHTTPRHNAVPNRPPSSGNGTNPKPPSPSTSPHQRIHHLTPHHPQHHPHYPPPPGHPPPGHEAFSSLVDVAVQQPSLPVPHKDSDKRQQPHLLTPHHPHHHEGLGKTMADSINSARILADHQMQERERFATREQREREVHHSAEQRFTARDSHSEQQRFPSHHPEHYSQSSRERDQERFAARERESHQIQQQRELQQQQQQQLHLQQQIQQQQQSRLTTEFDQRQQRHRHQQPQMSYHGAAYRDHRVPEIETTRMMMGNFQRDGPPSGQPPSSARLHAGSQQSQQSQHSSEGSREREGVNRGAGGVRTPSSGSGETMTAASLIHAIITHQINQSSTDSLNTGSQSGSSNSSAPRPGDRLFQSFHREQQPPTSQQQQQQGSSQPPSSLHVPESNGKVSPMKSSHSPSVVHLDHEGPPSSQPSDSASKPFTLNEHIDSIISKDFSGSNAPPSSGGYGQQPHHRGMYASTPHHPFHMAPPVSTSEMLAHEHNSWKLRRALQQKEMEREREKSAASSRSSTPSMQADERQIIRIAQPASPRGNTPAGSKTAQYHVEPVSPPESSGGRKPGSAGKSLSPFDYVKNKIVEVMRTEDEKSDQDEGRGRCDSPGDMVIDESSVAVSQQNSGTVEGSGPNATTVPSSVAPAFVPTYPFSALGVLSAARSPTPSQPSNQSQSTSL</sequence>
<feature type="region of interest" description="Disordered" evidence="3">
    <location>
        <begin position="1413"/>
        <end position="1608"/>
    </location>
</feature>
<feature type="compositionally biased region" description="Basic and acidic residues" evidence="3">
    <location>
        <begin position="1552"/>
        <end position="1578"/>
    </location>
</feature>
<dbReference type="PANTHER" id="PTHR13992:SF39">
    <property type="entry name" value="SMRTER, ISOFORM G"/>
    <property type="match status" value="1"/>
</dbReference>
<feature type="region of interest" description="Disordered" evidence="3">
    <location>
        <begin position="1097"/>
        <end position="1170"/>
    </location>
</feature>
<dbReference type="PROSITE" id="PS51293">
    <property type="entry name" value="SANT"/>
    <property type="match status" value="1"/>
</dbReference>
<evidence type="ECO:0008006" key="9">
    <source>
        <dbReference type="Google" id="ProtNLM"/>
    </source>
</evidence>
<feature type="region of interest" description="Disordered" evidence="3">
    <location>
        <begin position="594"/>
        <end position="624"/>
    </location>
</feature>
<feature type="compositionally biased region" description="Low complexity" evidence="3">
    <location>
        <begin position="273"/>
        <end position="287"/>
    </location>
</feature>
<dbReference type="InterPro" id="IPR017930">
    <property type="entry name" value="Myb_dom"/>
</dbReference>
<dbReference type="SUPFAM" id="SSF46689">
    <property type="entry name" value="Homeodomain-like"/>
    <property type="match status" value="1"/>
</dbReference>
<protein>
    <recommendedName>
        <fullName evidence="9">Nuclear receptor corepressor 1</fullName>
    </recommendedName>
</protein>
<proteinExistence type="inferred from homology"/>
<feature type="compositionally biased region" description="Low complexity" evidence="3">
    <location>
        <begin position="685"/>
        <end position="705"/>
    </location>
</feature>
<accession>A0AAD7ZZL5</accession>
<feature type="region of interest" description="Disordered" evidence="3">
    <location>
        <begin position="677"/>
        <end position="729"/>
    </location>
</feature>
<feature type="region of interest" description="Disordered" evidence="3">
    <location>
        <begin position="201"/>
        <end position="376"/>
    </location>
</feature>
<comment type="caution">
    <text evidence="7">The sequence shown here is derived from an EMBL/GenBank/DDBJ whole genome shotgun (WGS) entry which is preliminary data.</text>
</comment>
<dbReference type="PROSITE" id="PS51294">
    <property type="entry name" value="HTH_MYB"/>
    <property type="match status" value="1"/>
</dbReference>
<evidence type="ECO:0000313" key="7">
    <source>
        <dbReference type="EMBL" id="KAJ9589596.1"/>
    </source>
</evidence>
<feature type="compositionally biased region" description="Polar residues" evidence="3">
    <location>
        <begin position="334"/>
        <end position="344"/>
    </location>
</feature>
<dbReference type="InterPro" id="IPR017884">
    <property type="entry name" value="SANT_dom"/>
</dbReference>
<dbReference type="InterPro" id="IPR051571">
    <property type="entry name" value="N-CoR_corepressor"/>
</dbReference>
<feature type="compositionally biased region" description="Low complexity" evidence="3">
    <location>
        <begin position="470"/>
        <end position="485"/>
    </location>
</feature>
<feature type="compositionally biased region" description="Polar residues" evidence="3">
    <location>
        <begin position="1511"/>
        <end position="1521"/>
    </location>
</feature>
<evidence type="ECO:0000259" key="5">
    <source>
        <dbReference type="PROSITE" id="PS51293"/>
    </source>
</evidence>
<dbReference type="GO" id="GO:0032991">
    <property type="term" value="C:protein-containing complex"/>
    <property type="evidence" value="ECO:0007669"/>
    <property type="project" value="UniProtKB-ARBA"/>
</dbReference>
<feature type="compositionally biased region" description="Basic and acidic residues" evidence="3">
    <location>
        <begin position="1097"/>
        <end position="1161"/>
    </location>
</feature>
<feature type="compositionally biased region" description="Basic and acidic residues" evidence="3">
    <location>
        <begin position="1472"/>
        <end position="1483"/>
    </location>
</feature>
<dbReference type="InterPro" id="IPR001005">
    <property type="entry name" value="SANT/Myb"/>
</dbReference>
<name>A0AAD7ZZL5_DIPPU</name>
<evidence type="ECO:0000259" key="6">
    <source>
        <dbReference type="PROSITE" id="PS51294"/>
    </source>
</evidence>
<reference evidence="7" key="2">
    <citation type="submission" date="2023-05" db="EMBL/GenBank/DDBJ databases">
        <authorList>
            <person name="Fouks B."/>
        </authorList>
    </citation>
    <scope>NUCLEOTIDE SEQUENCE</scope>
    <source>
        <strain evidence="7">Stay&amp;Tobe</strain>
        <tissue evidence="7">Testes</tissue>
    </source>
</reference>
<organism evidence="7 8">
    <name type="scientific">Diploptera punctata</name>
    <name type="common">Pacific beetle cockroach</name>
    <dbReference type="NCBI Taxonomy" id="6984"/>
    <lineage>
        <taxon>Eukaryota</taxon>
        <taxon>Metazoa</taxon>
        <taxon>Ecdysozoa</taxon>
        <taxon>Arthropoda</taxon>
        <taxon>Hexapoda</taxon>
        <taxon>Insecta</taxon>
        <taxon>Pterygota</taxon>
        <taxon>Neoptera</taxon>
        <taxon>Polyneoptera</taxon>
        <taxon>Dictyoptera</taxon>
        <taxon>Blattodea</taxon>
        <taxon>Blaberoidea</taxon>
        <taxon>Blaberidae</taxon>
        <taxon>Diplopterinae</taxon>
        <taxon>Diploptera</taxon>
    </lineage>
</organism>
<comment type="similarity">
    <text evidence="2">Belongs to the N-CoR nuclear receptor corepressors family.</text>
</comment>
<feature type="compositionally biased region" description="Polar residues" evidence="3">
    <location>
        <begin position="762"/>
        <end position="781"/>
    </location>
</feature>
<feature type="compositionally biased region" description="Low complexity" evidence="3">
    <location>
        <begin position="218"/>
        <end position="228"/>
    </location>
</feature>
<feature type="compositionally biased region" description="Polar residues" evidence="3">
    <location>
        <begin position="290"/>
        <end position="311"/>
    </location>
</feature>
<dbReference type="Gene3D" id="1.20.58.1880">
    <property type="match status" value="1"/>
</dbReference>
<feature type="compositionally biased region" description="Low complexity" evidence="3">
    <location>
        <begin position="1254"/>
        <end position="1264"/>
    </location>
</feature>
<dbReference type="GO" id="GO:0000785">
    <property type="term" value="C:chromatin"/>
    <property type="evidence" value="ECO:0007669"/>
    <property type="project" value="TreeGrafter"/>
</dbReference>
<feature type="non-terminal residue" evidence="7">
    <location>
        <position position="1649"/>
    </location>
</feature>
<keyword evidence="8" id="KW-1185">Reference proteome</keyword>
<evidence type="ECO:0000256" key="3">
    <source>
        <dbReference type="SAM" id="MobiDB-lite"/>
    </source>
</evidence>
<dbReference type="Proteomes" id="UP001233999">
    <property type="component" value="Unassembled WGS sequence"/>
</dbReference>
<feature type="domain" description="HTH myb-type" evidence="6">
    <location>
        <begin position="142"/>
        <end position="190"/>
    </location>
</feature>
<feature type="region of interest" description="Disordered" evidence="3">
    <location>
        <begin position="1050"/>
        <end position="1080"/>
    </location>
</feature>
<feature type="region of interest" description="Disordered" evidence="3">
    <location>
        <begin position="470"/>
        <end position="491"/>
    </location>
</feature>
<feature type="region of interest" description="Disordered" evidence="3">
    <location>
        <begin position="762"/>
        <end position="801"/>
    </location>
</feature>
<evidence type="ECO:0000256" key="2">
    <source>
        <dbReference type="ARBA" id="ARBA00010097"/>
    </source>
</evidence>
<feature type="region of interest" description="Disordered" evidence="3">
    <location>
        <begin position="123"/>
        <end position="152"/>
    </location>
</feature>
<feature type="compositionally biased region" description="Polar residues" evidence="3">
    <location>
        <begin position="909"/>
        <end position="925"/>
    </location>
</feature>
<feature type="region of interest" description="Disordered" evidence="3">
    <location>
        <begin position="889"/>
        <end position="933"/>
    </location>
</feature>
<dbReference type="PANTHER" id="PTHR13992">
    <property type="entry name" value="NUCLEAR RECEPTOR CO-REPRESSOR RELATED NCOR"/>
    <property type="match status" value="1"/>
</dbReference>
<feature type="compositionally biased region" description="Polar residues" evidence="3">
    <location>
        <begin position="850"/>
        <end position="871"/>
    </location>
</feature>
<feature type="compositionally biased region" description="Basic and acidic residues" evidence="3">
    <location>
        <begin position="201"/>
        <end position="211"/>
    </location>
</feature>
<feature type="compositionally biased region" description="Basic and acidic residues" evidence="3">
    <location>
        <begin position="143"/>
        <end position="152"/>
    </location>
</feature>
<dbReference type="InterPro" id="IPR009057">
    <property type="entry name" value="Homeodomain-like_sf"/>
</dbReference>
<dbReference type="PROSITE" id="PS50090">
    <property type="entry name" value="MYB_LIKE"/>
    <property type="match status" value="1"/>
</dbReference>
<feature type="compositionally biased region" description="Low complexity" evidence="3">
    <location>
        <begin position="1312"/>
        <end position="1325"/>
    </location>
</feature>
<feature type="compositionally biased region" description="Polar residues" evidence="3">
    <location>
        <begin position="239"/>
        <end position="248"/>
    </location>
</feature>
<feature type="compositionally biased region" description="Low complexity" evidence="3">
    <location>
        <begin position="1342"/>
        <end position="1360"/>
    </location>
</feature>
<feature type="region of interest" description="Disordered" evidence="3">
    <location>
        <begin position="823"/>
        <end position="872"/>
    </location>
</feature>
<dbReference type="GO" id="GO:0005654">
    <property type="term" value="C:nucleoplasm"/>
    <property type="evidence" value="ECO:0007669"/>
    <property type="project" value="UniProtKB-ARBA"/>
</dbReference>
<feature type="compositionally biased region" description="Pro residues" evidence="3">
    <location>
        <begin position="706"/>
        <end position="716"/>
    </location>
</feature>
<feature type="compositionally biased region" description="Polar residues" evidence="3">
    <location>
        <begin position="946"/>
        <end position="959"/>
    </location>
</feature>
<feature type="compositionally biased region" description="Basic residues" evidence="3">
    <location>
        <begin position="1008"/>
        <end position="1023"/>
    </location>
</feature>
<feature type="region of interest" description="Disordered" evidence="3">
    <location>
        <begin position="558"/>
        <end position="582"/>
    </location>
</feature>
<evidence type="ECO:0000259" key="4">
    <source>
        <dbReference type="PROSITE" id="PS50090"/>
    </source>
</evidence>
<feature type="region of interest" description="Disordered" evidence="3">
    <location>
        <begin position="1308"/>
        <end position="1401"/>
    </location>
</feature>
<feature type="region of interest" description="Disordered" evidence="3">
    <location>
        <begin position="1188"/>
        <end position="1217"/>
    </location>
</feature>
<comment type="subcellular location">
    <subcellularLocation>
        <location evidence="1">Nucleus</location>
    </subcellularLocation>
</comment>
<feature type="region of interest" description="Disordered" evidence="3">
    <location>
        <begin position="946"/>
        <end position="1037"/>
    </location>
</feature>
<feature type="compositionally biased region" description="Basic and acidic residues" evidence="3">
    <location>
        <begin position="262"/>
        <end position="271"/>
    </location>
</feature>
<dbReference type="GO" id="GO:0006357">
    <property type="term" value="P:regulation of transcription by RNA polymerase II"/>
    <property type="evidence" value="ECO:0007669"/>
    <property type="project" value="TreeGrafter"/>
</dbReference>
<dbReference type="EMBL" id="JASPKZ010004927">
    <property type="protein sequence ID" value="KAJ9589596.1"/>
    <property type="molecule type" value="Genomic_DNA"/>
</dbReference>
<reference evidence="7" key="1">
    <citation type="journal article" date="2023" name="IScience">
        <title>Live-bearing cockroach genome reveals convergent evolutionary mechanisms linked to viviparity in insects and beyond.</title>
        <authorList>
            <person name="Fouks B."/>
            <person name="Harrison M.C."/>
            <person name="Mikhailova A.A."/>
            <person name="Marchal E."/>
            <person name="English S."/>
            <person name="Carruthers M."/>
            <person name="Jennings E.C."/>
            <person name="Chiamaka E.L."/>
            <person name="Frigard R.A."/>
            <person name="Pippel M."/>
            <person name="Attardo G.M."/>
            <person name="Benoit J.B."/>
            <person name="Bornberg-Bauer E."/>
            <person name="Tobe S.S."/>
        </authorList>
    </citation>
    <scope>NUCLEOTIDE SEQUENCE</scope>
    <source>
        <strain evidence="7">Stay&amp;Tobe</strain>
    </source>
</reference>
<evidence type="ECO:0000256" key="1">
    <source>
        <dbReference type="ARBA" id="ARBA00004123"/>
    </source>
</evidence>
<feature type="compositionally biased region" description="Polar residues" evidence="3">
    <location>
        <begin position="351"/>
        <end position="376"/>
    </location>
</feature>
<dbReference type="SMART" id="SM00717">
    <property type="entry name" value="SANT"/>
    <property type="match status" value="1"/>
</dbReference>
<dbReference type="CDD" id="cd00167">
    <property type="entry name" value="SANT"/>
    <property type="match status" value="1"/>
</dbReference>
<dbReference type="Pfam" id="PF00249">
    <property type="entry name" value="Myb_DNA-binding"/>
    <property type="match status" value="1"/>
</dbReference>
<feature type="region of interest" description="Disordered" evidence="3">
    <location>
        <begin position="1232"/>
        <end position="1290"/>
    </location>
</feature>
<feature type="domain" description="Myb-like" evidence="4">
    <location>
        <begin position="135"/>
        <end position="186"/>
    </location>
</feature>
<feature type="compositionally biased region" description="Polar residues" evidence="3">
    <location>
        <begin position="1589"/>
        <end position="1608"/>
    </location>
</feature>
<feature type="compositionally biased region" description="Pro residues" evidence="3">
    <location>
        <begin position="1024"/>
        <end position="1034"/>
    </location>
</feature>
<evidence type="ECO:0000313" key="8">
    <source>
        <dbReference type="Proteomes" id="UP001233999"/>
    </source>
</evidence>
<feature type="domain" description="SANT" evidence="5">
    <location>
        <begin position="142"/>
        <end position="190"/>
    </location>
</feature>
<gene>
    <name evidence="7" type="ORF">L9F63_017181</name>
</gene>